<comment type="similarity">
    <text evidence="6">Belongs to the peptidase S26 family. IMP1 subfamily.</text>
</comment>
<proteinExistence type="inferred from homology"/>
<name>A0AAN7Y527_9EURO</name>
<dbReference type="InterPro" id="IPR052064">
    <property type="entry name" value="Mito_IMP1_subunit"/>
</dbReference>
<accession>A0AAN7Y527</accession>
<protein>
    <recommendedName>
        <fullName evidence="8">Mitochondrial inner membrane protease subunit</fullName>
        <ecNumber evidence="8">3.4.21.-</ecNumber>
    </recommendedName>
</protein>
<feature type="active site" evidence="7">
    <location>
        <position position="100"/>
    </location>
</feature>
<keyword evidence="5" id="KW-0472">Membrane</keyword>
<keyword evidence="2 8" id="KW-0999">Mitochondrion inner membrane</keyword>
<evidence type="ECO:0000313" key="11">
    <source>
        <dbReference type="Proteomes" id="UP001309876"/>
    </source>
</evidence>
<evidence type="ECO:0000256" key="7">
    <source>
        <dbReference type="PIRSR" id="PIRSR600223-1"/>
    </source>
</evidence>
<evidence type="ECO:0000256" key="4">
    <source>
        <dbReference type="ARBA" id="ARBA00023128"/>
    </source>
</evidence>
<comment type="caution">
    <text evidence="10">The sequence shown here is derived from an EMBL/GenBank/DDBJ whole genome shotgun (WGS) entry which is preliminary data.</text>
</comment>
<evidence type="ECO:0000259" key="9">
    <source>
        <dbReference type="Pfam" id="PF10502"/>
    </source>
</evidence>
<keyword evidence="4 8" id="KW-0496">Mitochondrion</keyword>
<dbReference type="Gene3D" id="2.10.109.10">
    <property type="entry name" value="Umud Fragment, subunit A"/>
    <property type="match status" value="1"/>
</dbReference>
<dbReference type="PRINTS" id="PR00727">
    <property type="entry name" value="LEADERPTASE"/>
</dbReference>
<evidence type="ECO:0000313" key="10">
    <source>
        <dbReference type="EMBL" id="KAK5083626.1"/>
    </source>
</evidence>
<dbReference type="SUPFAM" id="SSF51306">
    <property type="entry name" value="LexA/Signal peptidase"/>
    <property type="match status" value="1"/>
</dbReference>
<dbReference type="Pfam" id="PF10502">
    <property type="entry name" value="Peptidase_S26"/>
    <property type="match status" value="1"/>
</dbReference>
<keyword evidence="8" id="KW-0645">Protease</keyword>
<organism evidence="10 11">
    <name type="scientific">Lithohypha guttulata</name>
    <dbReference type="NCBI Taxonomy" id="1690604"/>
    <lineage>
        <taxon>Eukaryota</taxon>
        <taxon>Fungi</taxon>
        <taxon>Dikarya</taxon>
        <taxon>Ascomycota</taxon>
        <taxon>Pezizomycotina</taxon>
        <taxon>Eurotiomycetes</taxon>
        <taxon>Chaetothyriomycetidae</taxon>
        <taxon>Chaetothyriales</taxon>
        <taxon>Trichomeriaceae</taxon>
        <taxon>Lithohypha</taxon>
    </lineage>
</organism>
<keyword evidence="11" id="KW-1185">Reference proteome</keyword>
<feature type="domain" description="Peptidase S26" evidence="9">
    <location>
        <begin position="30"/>
        <end position="211"/>
    </location>
</feature>
<evidence type="ECO:0000256" key="8">
    <source>
        <dbReference type="RuleBase" id="RU362041"/>
    </source>
</evidence>
<gene>
    <name evidence="10" type="primary">IMP1</name>
    <name evidence="10" type="ORF">LTR05_006129</name>
</gene>
<dbReference type="PANTHER" id="PTHR12383:SF16">
    <property type="entry name" value="MITOCHONDRIAL INNER MEMBRANE PROTEASE SUBUNIT 1"/>
    <property type="match status" value="1"/>
</dbReference>
<dbReference type="NCBIfam" id="TIGR02227">
    <property type="entry name" value="sigpep_I_bact"/>
    <property type="match status" value="1"/>
</dbReference>
<dbReference type="EMBL" id="JAVRRJ010000006">
    <property type="protein sequence ID" value="KAK5083626.1"/>
    <property type="molecule type" value="Genomic_DNA"/>
</dbReference>
<sequence>MSIGFAILGALRRTIDSGLLRLYRYRRVPLYFFAVGASGSLFREYLFTIDGATGPSMYATIPDAANFLCVNRMYGKGHGIKVGDVVQIASPIFPKQYNGKRVIALPGDYVLRSKSYSVAPGGAPVPGITDWKQRIEEEKVAAGQAVASSAGPVELMKSLAEDSHEEEEWDEPEMIQIPEGHVWVEGDNLAWSRDSRFFGPLPMALIKGRSSWFADGLFSFSSLKPGRGLRKIEKEELDAVLGVDIVSEAE</sequence>
<evidence type="ECO:0000256" key="2">
    <source>
        <dbReference type="ARBA" id="ARBA00022792"/>
    </source>
</evidence>
<dbReference type="EC" id="3.4.21.-" evidence="8"/>
<evidence type="ECO:0000256" key="3">
    <source>
        <dbReference type="ARBA" id="ARBA00022801"/>
    </source>
</evidence>
<evidence type="ECO:0000256" key="6">
    <source>
        <dbReference type="ARBA" id="ARBA00038445"/>
    </source>
</evidence>
<dbReference type="InterPro" id="IPR036286">
    <property type="entry name" value="LexA/Signal_pep-like_sf"/>
</dbReference>
<dbReference type="GO" id="GO:0006627">
    <property type="term" value="P:protein processing involved in protein targeting to mitochondrion"/>
    <property type="evidence" value="ECO:0007669"/>
    <property type="project" value="TreeGrafter"/>
</dbReference>
<evidence type="ECO:0000256" key="1">
    <source>
        <dbReference type="ARBA" id="ARBA00004273"/>
    </source>
</evidence>
<dbReference type="InterPro" id="IPR000223">
    <property type="entry name" value="Pept_S26A_signal_pept_1"/>
</dbReference>
<dbReference type="InterPro" id="IPR019758">
    <property type="entry name" value="Pept_S26A_signal_pept_1_CS"/>
</dbReference>
<dbReference type="PANTHER" id="PTHR12383">
    <property type="entry name" value="PROTEASE FAMILY S26 MITOCHONDRIAL INNER MEMBRANE PROTEASE-RELATED"/>
    <property type="match status" value="1"/>
</dbReference>
<dbReference type="InterPro" id="IPR019533">
    <property type="entry name" value="Peptidase_S26"/>
</dbReference>
<dbReference type="Proteomes" id="UP001309876">
    <property type="component" value="Unassembled WGS sequence"/>
</dbReference>
<dbReference type="CDD" id="cd06530">
    <property type="entry name" value="S26_SPase_I"/>
    <property type="match status" value="1"/>
</dbReference>
<keyword evidence="3 8" id="KW-0378">Hydrolase</keyword>
<comment type="subcellular location">
    <subcellularLocation>
        <location evidence="1 8">Mitochondrion inner membrane</location>
    </subcellularLocation>
</comment>
<reference evidence="10 11" key="1">
    <citation type="submission" date="2023-08" db="EMBL/GenBank/DDBJ databases">
        <title>Black Yeasts Isolated from many extreme environments.</title>
        <authorList>
            <person name="Coleine C."/>
            <person name="Stajich J.E."/>
            <person name="Selbmann L."/>
        </authorList>
    </citation>
    <scope>NUCLEOTIDE SEQUENCE [LARGE SCALE GENOMIC DNA]</scope>
    <source>
        <strain evidence="10 11">CCFEE 5910</strain>
    </source>
</reference>
<feature type="active site" evidence="7">
    <location>
        <position position="56"/>
    </location>
</feature>
<dbReference type="AlphaFoldDB" id="A0AAN7Y527"/>
<dbReference type="PROSITE" id="PS00761">
    <property type="entry name" value="SPASE_I_3"/>
    <property type="match status" value="1"/>
</dbReference>
<evidence type="ECO:0000256" key="5">
    <source>
        <dbReference type="ARBA" id="ARBA00023136"/>
    </source>
</evidence>
<dbReference type="GO" id="GO:0004252">
    <property type="term" value="F:serine-type endopeptidase activity"/>
    <property type="evidence" value="ECO:0007669"/>
    <property type="project" value="InterPro"/>
</dbReference>
<dbReference type="GO" id="GO:0042720">
    <property type="term" value="C:mitochondrial inner membrane peptidase complex"/>
    <property type="evidence" value="ECO:0007669"/>
    <property type="project" value="TreeGrafter"/>
</dbReference>
<dbReference type="GO" id="GO:0006465">
    <property type="term" value="P:signal peptide processing"/>
    <property type="evidence" value="ECO:0007669"/>
    <property type="project" value="InterPro"/>
</dbReference>